<keyword evidence="3" id="KW-1185">Reference proteome</keyword>
<feature type="region of interest" description="Disordered" evidence="1">
    <location>
        <begin position="84"/>
        <end position="153"/>
    </location>
</feature>
<dbReference type="Proteomes" id="UP000328092">
    <property type="component" value="Unassembled WGS sequence"/>
</dbReference>
<evidence type="ECO:0000256" key="1">
    <source>
        <dbReference type="SAM" id="MobiDB-lite"/>
    </source>
</evidence>
<proteinExistence type="predicted"/>
<dbReference type="AlphaFoldDB" id="A0A508STN2"/>
<evidence type="ECO:0000313" key="3">
    <source>
        <dbReference type="Proteomes" id="UP000328092"/>
    </source>
</evidence>
<dbReference type="EMBL" id="CAADFC020000004">
    <property type="protein sequence ID" value="VIO66212.1"/>
    <property type="molecule type" value="Genomic_DNA"/>
</dbReference>
<sequence>MRGLHPASILPIVEQRASPLTRIASAMRSDLSPQRAGRGEKVFPLPLPVLHGERVGVRGFPPASSLRFVEQCASPLTRIADAIRPLPAKSGERRKALSSPSPRSSRGEGGVRGFYPASICRLSSSVPRPSPGSLTRSDLSPQRAGRGEKVFPLPLPALRGERVGVRGFPPASSSRFVEQRASPLTRIADALRPLPAKSGER</sequence>
<evidence type="ECO:0000313" key="2">
    <source>
        <dbReference type="EMBL" id="VIO66212.1"/>
    </source>
</evidence>
<comment type="caution">
    <text evidence="2">The sequence shown here is derived from an EMBL/GenBank/DDBJ whole genome shotgun (WGS) entry which is preliminary data.</text>
</comment>
<protein>
    <submittedName>
        <fullName evidence="2">Uncharacterized protein</fullName>
    </submittedName>
</protein>
<gene>
    <name evidence="2" type="ORF">CI1B_13250</name>
</gene>
<reference evidence="2" key="1">
    <citation type="submission" date="2019-02" db="EMBL/GenBank/DDBJ databases">
        <authorList>
            <person name="Pothier F.J."/>
        </authorList>
    </citation>
    <scope>NUCLEOTIDE SEQUENCE</scope>
    <source>
        <strain evidence="2">CI-1B</strain>
    </source>
</reference>
<feature type="compositionally biased region" description="Polar residues" evidence="1">
    <location>
        <begin position="121"/>
        <end position="140"/>
    </location>
</feature>
<organism evidence="2 3">
    <name type="scientific">Bradyrhizobium ivorense</name>
    <dbReference type="NCBI Taxonomy" id="2511166"/>
    <lineage>
        <taxon>Bacteria</taxon>
        <taxon>Pseudomonadati</taxon>
        <taxon>Pseudomonadota</taxon>
        <taxon>Alphaproteobacteria</taxon>
        <taxon>Hyphomicrobiales</taxon>
        <taxon>Nitrobacteraceae</taxon>
        <taxon>Bradyrhizobium</taxon>
    </lineage>
</organism>
<name>A0A508STN2_9BRAD</name>
<accession>A0A508STN2</accession>